<proteinExistence type="predicted"/>
<evidence type="ECO:0000313" key="2">
    <source>
        <dbReference type="EMBL" id="VTZ51600.1"/>
    </source>
</evidence>
<keyword evidence="3" id="KW-1185">Reference proteome</keyword>
<name>A0A8B6M9K0_METTU</name>
<protein>
    <submittedName>
        <fullName evidence="2">Uncharacterized protein</fullName>
    </submittedName>
</protein>
<dbReference type="Proteomes" id="UP000485880">
    <property type="component" value="Unassembled WGS sequence"/>
</dbReference>
<feature type="compositionally biased region" description="Polar residues" evidence="1">
    <location>
        <begin position="45"/>
        <end position="58"/>
    </location>
</feature>
<gene>
    <name evidence="2" type="ORF">MPC4_400001</name>
</gene>
<organism evidence="2 3">
    <name type="scientific">Methylocella tundrae</name>
    <dbReference type="NCBI Taxonomy" id="227605"/>
    <lineage>
        <taxon>Bacteria</taxon>
        <taxon>Pseudomonadati</taxon>
        <taxon>Pseudomonadota</taxon>
        <taxon>Alphaproteobacteria</taxon>
        <taxon>Hyphomicrobiales</taxon>
        <taxon>Beijerinckiaceae</taxon>
        <taxon>Methylocella</taxon>
    </lineage>
</organism>
<accession>A0A8B6M9K0</accession>
<dbReference type="EMBL" id="CABFMQ020000099">
    <property type="protein sequence ID" value="VTZ51600.1"/>
    <property type="molecule type" value="Genomic_DNA"/>
</dbReference>
<evidence type="ECO:0000313" key="3">
    <source>
        <dbReference type="Proteomes" id="UP000485880"/>
    </source>
</evidence>
<reference evidence="2 3" key="1">
    <citation type="submission" date="2019-05" db="EMBL/GenBank/DDBJ databases">
        <authorList>
            <person name="Farhan Ul Haque M."/>
        </authorList>
    </citation>
    <scope>NUCLEOTIDE SEQUENCE [LARGE SCALE GENOMIC DNA]</scope>
    <source>
        <strain evidence="2">2</strain>
    </source>
</reference>
<comment type="caution">
    <text evidence="2">The sequence shown here is derived from an EMBL/GenBank/DDBJ whole genome shotgun (WGS) entry which is preliminary data.</text>
</comment>
<feature type="region of interest" description="Disordered" evidence="1">
    <location>
        <begin position="38"/>
        <end position="58"/>
    </location>
</feature>
<dbReference type="AlphaFoldDB" id="A0A8B6M9K0"/>
<evidence type="ECO:0000256" key="1">
    <source>
        <dbReference type="SAM" id="MobiDB-lite"/>
    </source>
</evidence>
<sequence>MDFRPQIYNLGMQIIPLVTQMGSMAKALDPLRAIVVMDRNHPRPGSQSSQVPAHNHCN</sequence>